<organism evidence="2 3">
    <name type="scientific">Tupaia chinensis</name>
    <name type="common">Chinese tree shrew</name>
    <name type="synonym">Tupaia belangeri chinensis</name>
    <dbReference type="NCBI Taxonomy" id="246437"/>
    <lineage>
        <taxon>Eukaryota</taxon>
        <taxon>Metazoa</taxon>
        <taxon>Chordata</taxon>
        <taxon>Craniata</taxon>
        <taxon>Vertebrata</taxon>
        <taxon>Euteleostomi</taxon>
        <taxon>Mammalia</taxon>
        <taxon>Eutheria</taxon>
        <taxon>Euarchontoglires</taxon>
        <taxon>Scandentia</taxon>
        <taxon>Tupaiidae</taxon>
        <taxon>Tupaia</taxon>
    </lineage>
</organism>
<dbReference type="InParanoid" id="L9JB25"/>
<proteinExistence type="predicted"/>
<feature type="compositionally biased region" description="Polar residues" evidence="1">
    <location>
        <begin position="87"/>
        <end position="102"/>
    </location>
</feature>
<name>L9JB25_TUPCH</name>
<evidence type="ECO:0000256" key="1">
    <source>
        <dbReference type="SAM" id="MobiDB-lite"/>
    </source>
</evidence>
<accession>L9JB25</accession>
<dbReference type="Proteomes" id="UP000011518">
    <property type="component" value="Unassembled WGS sequence"/>
</dbReference>
<reference evidence="3" key="1">
    <citation type="submission" date="2012-07" db="EMBL/GenBank/DDBJ databases">
        <title>Genome of the Chinese tree shrew, a rising model animal genetically related to primates.</title>
        <authorList>
            <person name="Zhang G."/>
            <person name="Fan Y."/>
            <person name="Yao Y."/>
            <person name="Huang Z."/>
        </authorList>
    </citation>
    <scope>NUCLEOTIDE SEQUENCE [LARGE SCALE GENOMIC DNA]</scope>
</reference>
<feature type="region of interest" description="Disordered" evidence="1">
    <location>
        <begin position="196"/>
        <end position="301"/>
    </location>
</feature>
<sequence length="301" mass="32399">MTARPPYLMAGARSSPAPFRTLSRTKPCSQWVPPLSFGSKAKAELYNQLSRKLGTRPDGAHGKAVPTFISTFHARRTGRPWAERFLNPSSQNTMTRTLQPDSVSPGPSPTSEVRIATGSHAQSTAPTAHSPRPLQEAGHCFAMKQFGGDTVLGQGLPGTLLLVTGVEARSPVAVGYHKLKIKFPEDDQALTRLHRSAAAPETVNTRRSKRVGHTEQSAGSLLHSGNMADLEAGRPTGPRGLQEEDCPGSRPGRALTRTPLGGPSPEPQYRRHPGRRQLDHQAVCHSGRWRSPAVVPNGSFG</sequence>
<evidence type="ECO:0000313" key="3">
    <source>
        <dbReference type="Proteomes" id="UP000011518"/>
    </source>
</evidence>
<protein>
    <submittedName>
        <fullName evidence="2">Uncharacterized protein</fullName>
    </submittedName>
</protein>
<evidence type="ECO:0000313" key="2">
    <source>
        <dbReference type="EMBL" id="ELW47469.1"/>
    </source>
</evidence>
<keyword evidence="3" id="KW-1185">Reference proteome</keyword>
<dbReference type="AlphaFoldDB" id="L9JB25"/>
<feature type="region of interest" description="Disordered" evidence="1">
    <location>
        <begin position="85"/>
        <end position="132"/>
    </location>
</feature>
<reference evidence="3" key="2">
    <citation type="journal article" date="2013" name="Nat. Commun.">
        <title>Genome of the Chinese tree shrew.</title>
        <authorList>
            <person name="Fan Y."/>
            <person name="Huang Z.Y."/>
            <person name="Cao C.C."/>
            <person name="Chen C.S."/>
            <person name="Chen Y.X."/>
            <person name="Fan D.D."/>
            <person name="He J."/>
            <person name="Hou H.L."/>
            <person name="Hu L."/>
            <person name="Hu X.T."/>
            <person name="Jiang X.T."/>
            <person name="Lai R."/>
            <person name="Lang Y.S."/>
            <person name="Liang B."/>
            <person name="Liao S.G."/>
            <person name="Mu D."/>
            <person name="Ma Y.Y."/>
            <person name="Niu Y.Y."/>
            <person name="Sun X.Q."/>
            <person name="Xia J.Q."/>
            <person name="Xiao J."/>
            <person name="Xiong Z.Q."/>
            <person name="Xu L."/>
            <person name="Yang L."/>
            <person name="Zhang Y."/>
            <person name="Zhao W."/>
            <person name="Zhao X.D."/>
            <person name="Zheng Y.T."/>
            <person name="Zhou J.M."/>
            <person name="Zhu Y.B."/>
            <person name="Zhang G.J."/>
            <person name="Wang J."/>
            <person name="Yao Y.G."/>
        </authorList>
    </citation>
    <scope>NUCLEOTIDE SEQUENCE [LARGE SCALE GENOMIC DNA]</scope>
</reference>
<gene>
    <name evidence="2" type="ORF">TREES_T100021049</name>
</gene>
<dbReference type="EMBL" id="KB321112">
    <property type="protein sequence ID" value="ELW47469.1"/>
    <property type="molecule type" value="Genomic_DNA"/>
</dbReference>